<keyword evidence="4" id="KW-1133">Transmembrane helix</keyword>
<evidence type="ECO:0000313" key="6">
    <source>
        <dbReference type="Proteomes" id="UP000199423"/>
    </source>
</evidence>
<keyword evidence="4" id="KW-0472">Membrane</keyword>
<dbReference type="PANTHER" id="PTHR44196:SF2">
    <property type="entry name" value="SHORT-CHAIN DEHYDROGENASE-RELATED"/>
    <property type="match status" value="1"/>
</dbReference>
<feature type="transmembrane region" description="Helical" evidence="4">
    <location>
        <begin position="267"/>
        <end position="289"/>
    </location>
</feature>
<organism evidence="5 6">
    <name type="scientific">Hyphomicrobium facile</name>
    <dbReference type="NCBI Taxonomy" id="51670"/>
    <lineage>
        <taxon>Bacteria</taxon>
        <taxon>Pseudomonadati</taxon>
        <taxon>Pseudomonadota</taxon>
        <taxon>Alphaproteobacteria</taxon>
        <taxon>Hyphomicrobiales</taxon>
        <taxon>Hyphomicrobiaceae</taxon>
        <taxon>Hyphomicrobium</taxon>
    </lineage>
</organism>
<dbReference type="PRINTS" id="PR00080">
    <property type="entry name" value="SDRFAMILY"/>
</dbReference>
<dbReference type="GO" id="GO:0016020">
    <property type="term" value="C:membrane"/>
    <property type="evidence" value="ECO:0007669"/>
    <property type="project" value="TreeGrafter"/>
</dbReference>
<dbReference type="SUPFAM" id="SSF51735">
    <property type="entry name" value="NAD(P)-binding Rossmann-fold domains"/>
    <property type="match status" value="1"/>
</dbReference>
<evidence type="ECO:0000256" key="4">
    <source>
        <dbReference type="SAM" id="Phobius"/>
    </source>
</evidence>
<dbReference type="Pfam" id="PF00106">
    <property type="entry name" value="adh_short"/>
    <property type="match status" value="1"/>
</dbReference>
<proteinExistence type="inferred from homology"/>
<evidence type="ECO:0000256" key="1">
    <source>
        <dbReference type="ARBA" id="ARBA00006484"/>
    </source>
</evidence>
<evidence type="ECO:0000256" key="3">
    <source>
        <dbReference type="RuleBase" id="RU000363"/>
    </source>
</evidence>
<evidence type="ECO:0008006" key="7">
    <source>
        <dbReference type="Google" id="ProtNLM"/>
    </source>
</evidence>
<dbReference type="OrthoDB" id="9808814at2"/>
<dbReference type="PIRSF" id="PIRSF000126">
    <property type="entry name" value="11-beta-HSD1"/>
    <property type="match status" value="1"/>
</dbReference>
<keyword evidence="2" id="KW-0560">Oxidoreductase</keyword>
<dbReference type="PRINTS" id="PR00081">
    <property type="entry name" value="GDHRDH"/>
</dbReference>
<comment type="similarity">
    <text evidence="1 3">Belongs to the short-chain dehydrogenases/reductases (SDR) family.</text>
</comment>
<accession>A0A1I7NTY6</accession>
<evidence type="ECO:0000313" key="5">
    <source>
        <dbReference type="EMBL" id="SFV38114.1"/>
    </source>
</evidence>
<dbReference type="Proteomes" id="UP000199423">
    <property type="component" value="Unassembled WGS sequence"/>
</dbReference>
<dbReference type="Gene3D" id="3.40.50.720">
    <property type="entry name" value="NAD(P)-binding Rossmann-like Domain"/>
    <property type="match status" value="1"/>
</dbReference>
<keyword evidence="6" id="KW-1185">Reference proteome</keyword>
<gene>
    <name evidence="5" type="ORF">SAMN04488557_3517</name>
</gene>
<dbReference type="RefSeq" id="WP_092868972.1">
    <property type="nucleotide sequence ID" value="NZ_FPCH01000003.1"/>
</dbReference>
<dbReference type="AlphaFoldDB" id="A0A1I7NTY6"/>
<dbReference type="PANTHER" id="PTHR44196">
    <property type="entry name" value="DEHYDROGENASE/REDUCTASE SDR FAMILY MEMBER 7B"/>
    <property type="match status" value="1"/>
</dbReference>
<keyword evidence="4" id="KW-0812">Transmembrane</keyword>
<evidence type="ECO:0000256" key="2">
    <source>
        <dbReference type="ARBA" id="ARBA00023002"/>
    </source>
</evidence>
<sequence length="294" mass="31425">MQNSSASWRSLLWPWRSPADPDDVREARKAVAHLKPAVVITGGASGIGLALAQRFIEAGHETAIAGRTQSKLEAAAEHLKSRTGSSVTTILCDVSQCDALDKITAGLGGAGLYLDVLVNNAGMGLAGPFLSHSQADLSRLIAINIETVTRLSRAVLPDMLARQRGGVLNVASLGADVPGPNQAAYYASKSYVVSLTEAIASEYSGQGVRISALLPGPVDTAFHQEMGAEQSLYRWVLPSMSADRVARSAYRGFMFGNRVIVPGISNIFFYVALKVLPHTLTVPLVYWLLRRPNI</sequence>
<dbReference type="InterPro" id="IPR036291">
    <property type="entry name" value="NAD(P)-bd_dom_sf"/>
</dbReference>
<dbReference type="EMBL" id="FPCH01000003">
    <property type="protein sequence ID" value="SFV38114.1"/>
    <property type="molecule type" value="Genomic_DNA"/>
</dbReference>
<dbReference type="CDD" id="cd05233">
    <property type="entry name" value="SDR_c"/>
    <property type="match status" value="1"/>
</dbReference>
<protein>
    <recommendedName>
        <fullName evidence="7">Short-chain dehydrogenase</fullName>
    </recommendedName>
</protein>
<dbReference type="GO" id="GO:0016491">
    <property type="term" value="F:oxidoreductase activity"/>
    <property type="evidence" value="ECO:0007669"/>
    <property type="project" value="UniProtKB-KW"/>
</dbReference>
<name>A0A1I7NTY6_9HYPH</name>
<dbReference type="InterPro" id="IPR002347">
    <property type="entry name" value="SDR_fam"/>
</dbReference>
<reference evidence="6" key="1">
    <citation type="submission" date="2016-10" db="EMBL/GenBank/DDBJ databases">
        <authorList>
            <person name="Varghese N."/>
            <person name="Submissions S."/>
        </authorList>
    </citation>
    <scope>NUCLEOTIDE SEQUENCE [LARGE SCALE GENOMIC DNA]</scope>
    <source>
        <strain evidence="6">DSM 1565</strain>
    </source>
</reference>
<dbReference type="STRING" id="51670.SAMN04488557_3517"/>